<dbReference type="eggNOG" id="KOG1053">
    <property type="taxonomic scope" value="Eukaryota"/>
</dbReference>
<feature type="binding site" evidence="13">
    <location>
        <position position="633"/>
    </location>
    <ligand>
        <name>L-glutamate</name>
        <dbReference type="ChEBI" id="CHEBI:29985"/>
    </ligand>
</feature>
<evidence type="ECO:0000256" key="11">
    <source>
        <dbReference type="ARBA" id="ARBA00023286"/>
    </source>
</evidence>
<dbReference type="EMBL" id="AAZO01000560">
    <property type="status" value="NOT_ANNOTATED_CDS"/>
    <property type="molecule type" value="Genomic_DNA"/>
</dbReference>
<evidence type="ECO:0008006" key="23">
    <source>
        <dbReference type="Google" id="ProtNLM"/>
    </source>
</evidence>
<evidence type="ECO:0000256" key="7">
    <source>
        <dbReference type="ARBA" id="ARBA00023065"/>
    </source>
</evidence>
<dbReference type="GO" id="GO:0005886">
    <property type="term" value="C:plasma membrane"/>
    <property type="evidence" value="ECO:0007669"/>
    <property type="project" value="UniProtKB-SubCell"/>
</dbReference>
<evidence type="ECO:0000256" key="3">
    <source>
        <dbReference type="ARBA" id="ARBA00022448"/>
    </source>
</evidence>
<dbReference type="SUPFAM" id="SSF53850">
    <property type="entry name" value="Periplasmic binding protein-like II"/>
    <property type="match status" value="1"/>
</dbReference>
<keyword evidence="11" id="KW-1071">Ligand-gated ion channel</keyword>
<protein>
    <recommendedName>
        <fullName evidence="23">Glutamate [NMDA] receptor subunit 3A</fullName>
    </recommendedName>
</protein>
<dbReference type="KEGG" id="phu:Phum_PHUM047690"/>
<dbReference type="RefSeq" id="XP_002423297.1">
    <property type="nucleotide sequence ID" value="XM_002423252.1"/>
</dbReference>
<comment type="subcellular location">
    <subcellularLocation>
        <location evidence="1">Cell membrane</location>
        <topology evidence="1">Multi-pass membrane protein</topology>
    </subcellularLocation>
</comment>
<evidence type="ECO:0000256" key="12">
    <source>
        <dbReference type="ARBA" id="ARBA00023303"/>
    </source>
</evidence>
<evidence type="ECO:0000256" key="17">
    <source>
        <dbReference type="SAM" id="Phobius"/>
    </source>
</evidence>
<dbReference type="GO" id="GO:0038023">
    <property type="term" value="F:signaling receptor activity"/>
    <property type="evidence" value="ECO:0007669"/>
    <property type="project" value="InterPro"/>
</dbReference>
<feature type="region of interest" description="Disordered" evidence="16">
    <location>
        <begin position="1526"/>
        <end position="1576"/>
    </location>
</feature>
<sequence length="1675" mass="188529">MLMPKIPKFIQVYIAVAFSERDFPSYSKIFNKTLSSIPNSFLILDSLNRYYNISVAPLFFVLPNSGRFSSSIYEVLCSSFDKKRVVAILVIGESPAAFTVSLAAITSNIPVLWARGGNPSPPGSFQQQHLLEIRLEPSEIQLLEAVRGVFLATHWHSFTVMAAPSLAARCASILDSPPLNPKVVPITHKPQNIFRKLADVSRSTRGVVLLIYDKISNSNVKTSSRIVNDELNKKKKKNEKLSSREWIDLAKSDYLNDFAVQLDYSDNKKNIQEEIHLPTSKAWGKITQHFPLKSFDKENENENENMKNSNLPVGLLSVKPEPLKLDRHLVKGSVRLLVSTLHTVLKRSADWLSILDSDSSCWIKPSSMNKNFSEVYAKEIKQAVKDSMSGQYHFQEGDRADRSLLANFQILNLVPEKLQINFNNEVNVIEDAVLYWRQVGRVLGKSAQLNTIVWPGGDLVASALSARTKSVFRIVTALAPPFVMEGALDEDGQCLRGVICHRVLNSDKDNLTLVFNEMDTQERMEDEVEELGRDEKTEKPFKFFDQTLFEYQTTKYKYKSSCCYGLAMDLLENVAQELQFEFHLYLIPDGAYGSKNHVWEQGAPRSKWNGIVGDLVSGAAHMSFAALSVSKQRSQVIDFSTPYFFSGVSFLAAPKQKSEVPLLAFLLPFSTELWIAIFTSLNITAMAVACYEWLSPFGLNPWGRQRSRNFSIASALWVMWGLLCGHLVAFKAPKSWPNKFLINVWGGFSVIFVASYTANIAALIAGLFFHTSVSDYHDRSLLTQRVGAPKSSAADYYIHPNTPILDYYRATDHGCKLQKIVDAINEDTYAIGMNKGFPLKESISAVISKYSNNGYMDILTEKWYGGLPCFKMIPSVELTDVGQPRPLGVAAVAGVFLLLGLGMIIGILILIMEHLFYRYTLPILRHQPKGTIWRSRNVMFFSQKLYRFINCVELVSPHHAARELVHTLRQGQITSLFQKSVKRKEHEQRRRRKSKAQFFEMIQEIRRVQQEGKEEIKLCQTEKENVEQSPKGQLRGFLNSPRSLKQFCSSKSTVSPKMSIDRTSSLNPSELLEPKKSLKSPSRLDIRRLSKELFSLPWSAKSSASLEIQRPSSDVEENKDRKEITKTNQMPEFIAKDIRSQASKTIGRRLSKDVSSWLTTSPPDLSSRRKSYMDIIHPKSLSVSDNILDGNIKSKMNVSDSNCNILDQTKTSDYAKELCAKSSSLNATISKAATLRLASSGSTNVPKTMKVRPRLPSPTKSPVLGFRGSQTPKISISDVDNCGLYETIKSKNEPTGKKPTRGLHSRSKSLDNKNLNFETKLVDILSADSSSSQIVSYATLEHKDDDDLKSVTKHSTEKLSKSASNEDNNKKIKENRQDKKMSTSPSIVKMDGIKSKELSLSVKNKTESSNELKVNTCSKSKDIVTSIYAEPQKIKKSKNENLTTHVQDVESHSSTKPKVSPKRNALKLKQTRACSAPETDTGLLSPSVFLVSDETIKTGQSSDYNYYSDDKVFKTFSYPRESCYDTSSKRLGGVSSPRDREHNLMQTHRRPLQESSSGGGGSGNKRIQVLSGRSRSVPEQHCLLKFSDYEKEKQCNRSRYDGPQLVLQHFSRSLDMPSTKSRENFKNKRKSSKSKGEDDFPPTLQYFKEMKSRNGLSNEELLNFKKSGQRQSEPP</sequence>
<evidence type="ECO:0000313" key="22">
    <source>
        <dbReference type="Proteomes" id="UP000009046"/>
    </source>
</evidence>
<feature type="transmembrane region" description="Helical" evidence="17">
    <location>
        <begin position="673"/>
        <end position="694"/>
    </location>
</feature>
<dbReference type="GO" id="GO:0015276">
    <property type="term" value="F:ligand-gated monoatomic ion channel activity"/>
    <property type="evidence" value="ECO:0007669"/>
    <property type="project" value="InterPro"/>
</dbReference>
<evidence type="ECO:0000256" key="4">
    <source>
        <dbReference type="ARBA" id="ARBA00022475"/>
    </source>
</evidence>
<evidence type="ECO:0000256" key="9">
    <source>
        <dbReference type="ARBA" id="ARBA00023170"/>
    </source>
</evidence>
<dbReference type="InterPro" id="IPR001508">
    <property type="entry name" value="Iono_Glu_rcpt_met"/>
</dbReference>
<feature type="region of interest" description="Disordered" evidence="16">
    <location>
        <begin position="1610"/>
        <end position="1675"/>
    </location>
</feature>
<feature type="region of interest" description="Disordered" evidence="16">
    <location>
        <begin position="1289"/>
        <end position="1309"/>
    </location>
</feature>
<reference evidence="20" key="2">
    <citation type="submission" date="2007-04" db="EMBL/GenBank/DDBJ databases">
        <title>The genome of the human body louse.</title>
        <authorList>
            <consortium name="The Human Body Louse Genome Consortium"/>
            <person name="Kirkness E."/>
            <person name="Walenz B."/>
            <person name="Hass B."/>
            <person name="Bruggner R."/>
            <person name="Strausberg R."/>
        </authorList>
    </citation>
    <scope>NUCLEOTIDE SEQUENCE</scope>
    <source>
        <strain evidence="20">USDA</strain>
    </source>
</reference>
<keyword evidence="6 17" id="KW-1133">Transmembrane helix</keyword>
<feature type="domain" description="Ionotropic glutamate receptor C-terminal" evidence="18">
    <location>
        <begin position="550"/>
        <end position="866"/>
    </location>
</feature>
<feature type="domain" description="Ionotropic glutamate receptor L-glutamate and glycine-binding" evidence="19">
    <location>
        <begin position="550"/>
        <end position="617"/>
    </location>
</feature>
<dbReference type="SMART" id="SM00918">
    <property type="entry name" value="Lig_chan-Glu_bd"/>
    <property type="match status" value="1"/>
</dbReference>
<keyword evidence="10" id="KW-0325">Glycoprotein</keyword>
<feature type="site" description="Interaction with the cone snail toxin Con-ikot-ikot" evidence="14">
    <location>
        <position position="773"/>
    </location>
</feature>
<evidence type="ECO:0000313" key="21">
    <source>
        <dbReference type="EnsemblMetazoa" id="PHUM047690-PA"/>
    </source>
</evidence>
<gene>
    <name evidence="21" type="primary">8232835</name>
    <name evidence="20" type="ORF">Phum_PHUM047690</name>
</gene>
<feature type="site" description="Interaction with the cone snail toxin Con-ikot-ikot" evidence="14">
    <location>
        <position position="849"/>
    </location>
</feature>
<feature type="compositionally biased region" description="Polar residues" evidence="16">
    <location>
        <begin position="1049"/>
        <end position="1068"/>
    </location>
</feature>
<dbReference type="Pfam" id="PF10613">
    <property type="entry name" value="Lig_chan-Glu_bd"/>
    <property type="match status" value="1"/>
</dbReference>
<feature type="transmembrane region" description="Helical" evidence="17">
    <location>
        <begin position="744"/>
        <end position="769"/>
    </location>
</feature>
<dbReference type="EMBL" id="AAZO01000561">
    <property type="status" value="NOT_ANNOTATED_CDS"/>
    <property type="molecule type" value="Genomic_DNA"/>
</dbReference>
<reference evidence="20" key="1">
    <citation type="submission" date="2007-04" db="EMBL/GenBank/DDBJ databases">
        <title>Annotation of Pediculus humanus corporis strain USDA.</title>
        <authorList>
            <person name="Kirkness E."/>
            <person name="Hannick L."/>
            <person name="Hass B."/>
            <person name="Bruggner R."/>
            <person name="Lawson D."/>
            <person name="Bidwell S."/>
            <person name="Joardar V."/>
            <person name="Caler E."/>
            <person name="Walenz B."/>
            <person name="Inman J."/>
            <person name="Schobel S."/>
            <person name="Galinsky K."/>
            <person name="Amedeo P."/>
            <person name="Strausberg R."/>
        </authorList>
    </citation>
    <scope>NUCLEOTIDE SEQUENCE</scope>
    <source>
        <strain evidence="20">USDA</strain>
    </source>
</reference>
<dbReference type="VEuPathDB" id="VectorBase:PHUM047690"/>
<dbReference type="OrthoDB" id="5984008at2759"/>
<evidence type="ECO:0000313" key="20">
    <source>
        <dbReference type="EMBL" id="EEB10559.1"/>
    </source>
</evidence>
<evidence type="ECO:0000259" key="19">
    <source>
        <dbReference type="SMART" id="SM00918"/>
    </source>
</evidence>
<evidence type="ECO:0000259" key="18">
    <source>
        <dbReference type="SMART" id="SM00079"/>
    </source>
</evidence>
<dbReference type="SMART" id="SM00079">
    <property type="entry name" value="PBPe"/>
    <property type="match status" value="1"/>
</dbReference>
<organism>
    <name type="scientific">Pediculus humanus subsp. corporis</name>
    <name type="common">Body louse</name>
    <dbReference type="NCBI Taxonomy" id="121224"/>
    <lineage>
        <taxon>Eukaryota</taxon>
        <taxon>Metazoa</taxon>
        <taxon>Ecdysozoa</taxon>
        <taxon>Arthropoda</taxon>
        <taxon>Hexapoda</taxon>
        <taxon>Insecta</taxon>
        <taxon>Pterygota</taxon>
        <taxon>Neoptera</taxon>
        <taxon>Paraneoptera</taxon>
        <taxon>Psocodea</taxon>
        <taxon>Troctomorpha</taxon>
        <taxon>Phthiraptera</taxon>
        <taxon>Anoplura</taxon>
        <taxon>Pediculidae</taxon>
        <taxon>Pediculus</taxon>
    </lineage>
</organism>
<dbReference type="Pfam" id="PF00060">
    <property type="entry name" value="Lig_chan"/>
    <property type="match status" value="1"/>
</dbReference>
<dbReference type="Gene3D" id="1.10.287.70">
    <property type="match status" value="1"/>
</dbReference>
<feature type="region of interest" description="Disordered" evidence="16">
    <location>
        <begin position="1344"/>
        <end position="1386"/>
    </location>
</feature>
<keyword evidence="9" id="KW-0675">Receptor</keyword>
<dbReference type="HOGENOM" id="CLU_003072_0_0_1"/>
<dbReference type="Gene3D" id="3.40.190.10">
    <property type="entry name" value="Periplasmic binding protein-like II"/>
    <property type="match status" value="3"/>
</dbReference>
<reference evidence="21" key="3">
    <citation type="submission" date="2020-05" db="UniProtKB">
        <authorList>
            <consortium name="EnsemblMetazoa"/>
        </authorList>
    </citation>
    <scope>IDENTIFICATION</scope>
    <source>
        <strain evidence="21">USDA</strain>
    </source>
</reference>
<evidence type="ECO:0000256" key="5">
    <source>
        <dbReference type="ARBA" id="ARBA00022692"/>
    </source>
</evidence>
<name>E0VB03_PEDHC</name>
<dbReference type="GeneID" id="8232835"/>
<dbReference type="FunFam" id="1.10.287.70:FF:000191">
    <property type="entry name" value="Glutamate receptor ionotropic, NMDA 3A"/>
    <property type="match status" value="1"/>
</dbReference>
<feature type="region of interest" description="Disordered" evidence="16">
    <location>
        <begin position="1049"/>
        <end position="1078"/>
    </location>
</feature>
<dbReference type="CTD" id="8232835"/>
<evidence type="ECO:0000256" key="1">
    <source>
        <dbReference type="ARBA" id="ARBA00004651"/>
    </source>
</evidence>
<evidence type="ECO:0000256" key="15">
    <source>
        <dbReference type="PIRSR" id="PIRSR601508-3"/>
    </source>
</evidence>
<comment type="similarity">
    <text evidence="2">Belongs to the glutamate-gated ion channel (TC 1.A.10.1) family.</text>
</comment>
<feature type="transmembrane region" description="Helical" evidence="17">
    <location>
        <begin position="715"/>
        <end position="732"/>
    </location>
</feature>
<feature type="compositionally biased region" description="Basic and acidic residues" evidence="16">
    <location>
        <begin position="1367"/>
        <end position="1381"/>
    </location>
</feature>
<evidence type="ECO:0000256" key="10">
    <source>
        <dbReference type="ARBA" id="ARBA00023180"/>
    </source>
</evidence>
<feature type="compositionally biased region" description="Basic and acidic residues" evidence="16">
    <location>
        <begin position="1344"/>
        <end position="1360"/>
    </location>
</feature>
<proteinExistence type="inferred from homology"/>
<feature type="disulfide bond" evidence="15">
    <location>
        <begin position="815"/>
        <end position="869"/>
    </location>
</feature>
<dbReference type="EMBL" id="DS235019">
    <property type="protein sequence ID" value="EEB10559.1"/>
    <property type="molecule type" value="Genomic_DNA"/>
</dbReference>
<keyword evidence="3" id="KW-0813">Transport</keyword>
<keyword evidence="22" id="KW-1185">Reference proteome</keyword>
<feature type="binding site" evidence="13">
    <location>
        <position position="628"/>
    </location>
    <ligand>
        <name>L-glutamate</name>
        <dbReference type="ChEBI" id="CHEBI:29985"/>
    </ligand>
</feature>
<evidence type="ECO:0000256" key="6">
    <source>
        <dbReference type="ARBA" id="ARBA00022989"/>
    </source>
</evidence>
<feature type="region of interest" description="Disordered" evidence="16">
    <location>
        <begin position="1243"/>
        <end position="1270"/>
    </location>
</feature>
<dbReference type="EnsemblMetazoa" id="PHUM047690-RA">
    <property type="protein sequence ID" value="PHUM047690-PA"/>
    <property type="gene ID" value="PHUM047690"/>
</dbReference>
<dbReference type="FunFam" id="3.40.190.10:FF:000599">
    <property type="entry name" value="Glutamate [NMDA] receptor subunit 3A, putative"/>
    <property type="match status" value="1"/>
</dbReference>
<feature type="transmembrane region" description="Helical" evidence="17">
    <location>
        <begin position="887"/>
        <end position="912"/>
    </location>
</feature>
<evidence type="ECO:0000256" key="14">
    <source>
        <dbReference type="PIRSR" id="PIRSR601508-2"/>
    </source>
</evidence>
<keyword evidence="5 17" id="KW-0812">Transmembrane</keyword>
<evidence type="ECO:0000256" key="8">
    <source>
        <dbReference type="ARBA" id="ARBA00023136"/>
    </source>
</evidence>
<dbReference type="Proteomes" id="UP000009046">
    <property type="component" value="Unassembled WGS sequence"/>
</dbReference>
<evidence type="ECO:0000256" key="16">
    <source>
        <dbReference type="SAM" id="MobiDB-lite"/>
    </source>
</evidence>
<dbReference type="InParanoid" id="E0VB03"/>
<dbReference type="STRING" id="121224.E0VB03"/>
<dbReference type="InterPro" id="IPR019594">
    <property type="entry name" value="Glu/Gly-bd"/>
</dbReference>
<keyword evidence="12" id="KW-0407">Ion channel</keyword>
<dbReference type="PRINTS" id="PR00177">
    <property type="entry name" value="NMDARECEPTOR"/>
</dbReference>
<feature type="compositionally biased region" description="Basic residues" evidence="16">
    <location>
        <begin position="1298"/>
        <end position="1307"/>
    </location>
</feature>
<dbReference type="InterPro" id="IPR001320">
    <property type="entry name" value="Iontro_rcpt_C"/>
</dbReference>
<keyword evidence="15" id="KW-1015">Disulfide bond</keyword>
<keyword evidence="7" id="KW-0406">Ion transport</keyword>
<evidence type="ECO:0000256" key="13">
    <source>
        <dbReference type="PIRSR" id="PIRSR601508-1"/>
    </source>
</evidence>
<accession>E0VB03</accession>
<evidence type="ECO:0000256" key="2">
    <source>
        <dbReference type="ARBA" id="ARBA00008685"/>
    </source>
</evidence>
<keyword evidence="4" id="KW-1003">Cell membrane</keyword>
<dbReference type="InterPro" id="IPR015683">
    <property type="entry name" value="Ionotropic_Glu_rcpt"/>
</dbReference>
<dbReference type="PANTHER" id="PTHR18966">
    <property type="entry name" value="IONOTROPIC GLUTAMATE RECEPTOR"/>
    <property type="match status" value="1"/>
</dbReference>
<keyword evidence="8 17" id="KW-0472">Membrane</keyword>